<feature type="compositionally biased region" description="Acidic residues" evidence="1">
    <location>
        <begin position="84"/>
        <end position="94"/>
    </location>
</feature>
<dbReference type="OrthoDB" id="2402960at2759"/>
<evidence type="ECO:0000313" key="2">
    <source>
        <dbReference type="EMBL" id="KAF1982115.1"/>
    </source>
</evidence>
<keyword evidence="3" id="KW-1185">Reference proteome</keyword>
<proteinExistence type="predicted"/>
<dbReference type="EMBL" id="ML977188">
    <property type="protein sequence ID" value="KAF1982115.1"/>
    <property type="molecule type" value="Genomic_DNA"/>
</dbReference>
<feature type="compositionally biased region" description="Low complexity" evidence="1">
    <location>
        <begin position="26"/>
        <end position="35"/>
    </location>
</feature>
<evidence type="ECO:0000256" key="1">
    <source>
        <dbReference type="SAM" id="MobiDB-lite"/>
    </source>
</evidence>
<feature type="compositionally biased region" description="Basic and acidic residues" evidence="1">
    <location>
        <begin position="270"/>
        <end position="291"/>
    </location>
</feature>
<dbReference type="AlphaFoldDB" id="A0A6G1GMF6"/>
<feature type="compositionally biased region" description="Low complexity" evidence="1">
    <location>
        <begin position="121"/>
        <end position="140"/>
    </location>
</feature>
<sequence>MLASRWATKVEPEAQVQPVPEPEQAPPAQETEAVPVPEPVPEPSYNAEPQYEADYSTMDQDEFAQTRAPDDLFDDDFTPIAEPIVEEQPPEVEPEVVPTAPAQNREGFRGGRGGLARSRHSTSTTAPASTPNSNAPIAPSRPTTNAVRGDRTATGGVKKPKLTTEELNAKFEAMAVKNKSLEAAHKAERADFASFQAREDVAAQMQKEKQKEDRQNRQQMMGEREKWRQRKLNALGGREWDAEKNEEDYSGGRTARRGAHGGIAGPAPARTEREQPAEQFDDRDYIHDDRRGGHRGRGAGGRGGRGRGRGGVQEQDRRKEQAPPKASDFPELPAASAGTKKSEDSSEVKPPPTVEFPKKKTEKLEMPSPAQEKKSWADEVAGTLSPT</sequence>
<feature type="region of interest" description="Disordered" evidence="1">
    <location>
        <begin position="1"/>
        <end position="161"/>
    </location>
</feature>
<dbReference type="Proteomes" id="UP000800041">
    <property type="component" value="Unassembled WGS sequence"/>
</dbReference>
<organism evidence="2 3">
    <name type="scientific">Aulographum hederae CBS 113979</name>
    <dbReference type="NCBI Taxonomy" id="1176131"/>
    <lineage>
        <taxon>Eukaryota</taxon>
        <taxon>Fungi</taxon>
        <taxon>Dikarya</taxon>
        <taxon>Ascomycota</taxon>
        <taxon>Pezizomycotina</taxon>
        <taxon>Dothideomycetes</taxon>
        <taxon>Pleosporomycetidae</taxon>
        <taxon>Aulographales</taxon>
        <taxon>Aulographaceae</taxon>
    </lineage>
</organism>
<gene>
    <name evidence="2" type="ORF">K402DRAFT_457546</name>
</gene>
<feature type="region of interest" description="Disordered" evidence="1">
    <location>
        <begin position="201"/>
        <end position="387"/>
    </location>
</feature>
<protein>
    <submittedName>
        <fullName evidence="2">Uncharacterized protein</fullName>
    </submittedName>
</protein>
<feature type="compositionally biased region" description="Basic and acidic residues" evidence="1">
    <location>
        <begin position="201"/>
        <end position="226"/>
    </location>
</feature>
<name>A0A6G1GMF6_9PEZI</name>
<reference evidence="2" key="1">
    <citation type="journal article" date="2020" name="Stud. Mycol.">
        <title>101 Dothideomycetes genomes: a test case for predicting lifestyles and emergence of pathogens.</title>
        <authorList>
            <person name="Haridas S."/>
            <person name="Albert R."/>
            <person name="Binder M."/>
            <person name="Bloem J."/>
            <person name="Labutti K."/>
            <person name="Salamov A."/>
            <person name="Andreopoulos B."/>
            <person name="Baker S."/>
            <person name="Barry K."/>
            <person name="Bills G."/>
            <person name="Bluhm B."/>
            <person name="Cannon C."/>
            <person name="Castanera R."/>
            <person name="Culley D."/>
            <person name="Daum C."/>
            <person name="Ezra D."/>
            <person name="Gonzalez J."/>
            <person name="Henrissat B."/>
            <person name="Kuo A."/>
            <person name="Liang C."/>
            <person name="Lipzen A."/>
            <person name="Lutzoni F."/>
            <person name="Magnuson J."/>
            <person name="Mondo S."/>
            <person name="Nolan M."/>
            <person name="Ohm R."/>
            <person name="Pangilinan J."/>
            <person name="Park H.-J."/>
            <person name="Ramirez L."/>
            <person name="Alfaro M."/>
            <person name="Sun H."/>
            <person name="Tritt A."/>
            <person name="Yoshinaga Y."/>
            <person name="Zwiers L.-H."/>
            <person name="Turgeon B."/>
            <person name="Goodwin S."/>
            <person name="Spatafora J."/>
            <person name="Crous P."/>
            <person name="Grigoriev I."/>
        </authorList>
    </citation>
    <scope>NUCLEOTIDE SEQUENCE</scope>
    <source>
        <strain evidence="2">CBS 113979</strain>
    </source>
</reference>
<feature type="compositionally biased region" description="Basic and acidic residues" evidence="1">
    <location>
        <begin position="356"/>
        <end position="377"/>
    </location>
</feature>
<evidence type="ECO:0000313" key="3">
    <source>
        <dbReference type="Proteomes" id="UP000800041"/>
    </source>
</evidence>
<accession>A0A6G1GMF6</accession>